<dbReference type="STRING" id="526226.Gbro_2916"/>
<evidence type="ECO:0000259" key="2">
    <source>
        <dbReference type="Pfam" id="PF17775"/>
    </source>
</evidence>
<dbReference type="HOGENOM" id="CLU_099590_2_0_11"/>
<dbReference type="Gene3D" id="3.10.450.50">
    <property type="match status" value="1"/>
</dbReference>
<dbReference type="InterPro" id="IPR032710">
    <property type="entry name" value="NTF2-like_dom_sf"/>
</dbReference>
<dbReference type="RefSeq" id="WP_012834642.1">
    <property type="nucleotide sequence ID" value="NC_013441.1"/>
</dbReference>
<comment type="similarity">
    <text evidence="1">Belongs to the UPF0225 family.</text>
</comment>
<keyword evidence="4" id="KW-1185">Reference proteome</keyword>
<dbReference type="HAMAP" id="MF_00612">
    <property type="entry name" value="UPF0225"/>
    <property type="match status" value="1"/>
</dbReference>
<proteinExistence type="inferred from homology"/>
<dbReference type="eggNOG" id="COG3012">
    <property type="taxonomic scope" value="Bacteria"/>
</dbReference>
<dbReference type="AlphaFoldDB" id="D0L9W1"/>
<protein>
    <recommendedName>
        <fullName evidence="1">UPF0225 protein Gbro_2916</fullName>
    </recommendedName>
</protein>
<reference evidence="4" key="1">
    <citation type="submission" date="2009-10" db="EMBL/GenBank/DDBJ databases">
        <title>The complete chromosome of Gordonia bronchialis DSM 43247.</title>
        <authorList>
            <consortium name="US DOE Joint Genome Institute (JGI-PGF)"/>
            <person name="Lucas S."/>
            <person name="Copeland A."/>
            <person name="Lapidus A."/>
            <person name="Glavina del Rio T."/>
            <person name="Dalin E."/>
            <person name="Tice H."/>
            <person name="Bruce D."/>
            <person name="Goodwin L."/>
            <person name="Pitluck S."/>
            <person name="Kyrpides N."/>
            <person name="Mavromatis K."/>
            <person name="Ivanova N."/>
            <person name="Ovchinnikova G."/>
            <person name="Saunders E."/>
            <person name="Brettin T."/>
            <person name="Detter J.C."/>
            <person name="Han C."/>
            <person name="Larimer F."/>
            <person name="Land M."/>
            <person name="Hauser L."/>
            <person name="Markowitz V."/>
            <person name="Cheng J.-F."/>
            <person name="Hugenholtz P."/>
            <person name="Woyke T."/>
            <person name="Wu D."/>
            <person name="Jando M."/>
            <person name="Schneider S."/>
            <person name="Goeker M."/>
            <person name="Klenk H.-P."/>
            <person name="Eisen J.A."/>
        </authorList>
    </citation>
    <scope>NUCLEOTIDE SEQUENCE [LARGE SCALE GENOMIC DNA]</scope>
    <source>
        <strain evidence="4">ATCC 25592 / DSM 43247 / BCRC 13721 / JCM 3198 / KCTC 3076 / NBRC 16047 / NCTC 10667</strain>
    </source>
</reference>
<gene>
    <name evidence="3" type="ordered locus">Gbro_2916</name>
</gene>
<dbReference type="InterPro" id="IPR023006">
    <property type="entry name" value="YchJ-like"/>
</dbReference>
<evidence type="ECO:0000256" key="1">
    <source>
        <dbReference type="HAMAP-Rule" id="MF_00612"/>
    </source>
</evidence>
<sequence>MSPIASSETAPRRCPCCSGLTFDECCRPVIDGSRPAPTAETLMRSRFSAFAVGDRTHLLASWHPDTRPAELELDDDLRWYRLDIESVSAGTPFDSTGEVTFTAYHRGPSGPGTLHERSRFERVSGRWYYLDGRVG</sequence>
<dbReference type="KEGG" id="gbr:Gbro_2916"/>
<dbReference type="Proteomes" id="UP000001219">
    <property type="component" value="Chromosome"/>
</dbReference>
<evidence type="ECO:0000313" key="4">
    <source>
        <dbReference type="Proteomes" id="UP000001219"/>
    </source>
</evidence>
<name>D0L9W1_GORB4</name>
<organism evidence="3 4">
    <name type="scientific">Gordonia bronchialis (strain ATCC 25592 / DSM 43247 / BCRC 13721 / JCM 3198 / KCTC 3076 / NBRC 16047 / NCTC 10667)</name>
    <name type="common">Rhodococcus bronchialis</name>
    <dbReference type="NCBI Taxonomy" id="526226"/>
    <lineage>
        <taxon>Bacteria</taxon>
        <taxon>Bacillati</taxon>
        <taxon>Actinomycetota</taxon>
        <taxon>Actinomycetes</taxon>
        <taxon>Mycobacteriales</taxon>
        <taxon>Gordoniaceae</taxon>
        <taxon>Gordonia</taxon>
    </lineage>
</organism>
<reference evidence="3 4" key="2">
    <citation type="journal article" date="2010" name="Stand. Genomic Sci.">
        <title>Complete genome sequence of Gordonia bronchialis type strain (3410).</title>
        <authorList>
            <person name="Ivanova N."/>
            <person name="Sikorski J."/>
            <person name="Jando M."/>
            <person name="Lapidus A."/>
            <person name="Nolan M."/>
            <person name="Lucas S."/>
            <person name="Del Rio T.G."/>
            <person name="Tice H."/>
            <person name="Copeland A."/>
            <person name="Cheng J.F."/>
            <person name="Chen F."/>
            <person name="Bruce D."/>
            <person name="Goodwin L."/>
            <person name="Pitluck S."/>
            <person name="Mavromatis K."/>
            <person name="Ovchinnikova G."/>
            <person name="Pati A."/>
            <person name="Chen A."/>
            <person name="Palaniappan K."/>
            <person name="Land M."/>
            <person name="Hauser L."/>
            <person name="Chang Y.J."/>
            <person name="Jeffries C.D."/>
            <person name="Chain P."/>
            <person name="Saunders E."/>
            <person name="Han C."/>
            <person name="Detter J.C."/>
            <person name="Brettin T."/>
            <person name="Rohde M."/>
            <person name="Goker M."/>
            <person name="Bristow J."/>
            <person name="Eisen J.A."/>
            <person name="Markowitz V."/>
            <person name="Hugenholtz P."/>
            <person name="Klenk H.P."/>
            <person name="Kyrpides N.C."/>
        </authorList>
    </citation>
    <scope>NUCLEOTIDE SEQUENCE [LARGE SCALE GENOMIC DNA]</scope>
    <source>
        <strain evidence="4">ATCC 25592 / DSM 43247 / BCRC 13721 / JCM 3198 / KCTC 3076 / NBRC 16047 / NCTC 10667</strain>
    </source>
</reference>
<accession>D0L9W1</accession>
<feature type="domain" description="YchJ-like middle NTF2-like" evidence="2">
    <location>
        <begin position="38"/>
        <end position="132"/>
    </location>
</feature>
<dbReference type="InterPro" id="IPR048469">
    <property type="entry name" value="YchJ-like_M"/>
</dbReference>
<dbReference type="SUPFAM" id="SSF54427">
    <property type="entry name" value="NTF2-like"/>
    <property type="match status" value="1"/>
</dbReference>
<evidence type="ECO:0000313" key="3">
    <source>
        <dbReference type="EMBL" id="ACY22126.1"/>
    </source>
</evidence>
<dbReference type="Pfam" id="PF17775">
    <property type="entry name" value="YchJ_M-like"/>
    <property type="match status" value="1"/>
</dbReference>
<dbReference type="EMBL" id="CP001802">
    <property type="protein sequence ID" value="ACY22126.1"/>
    <property type="molecule type" value="Genomic_DNA"/>
</dbReference>